<reference evidence="1" key="1">
    <citation type="journal article" date="2018" name="DNA Res.">
        <title>Multiple hybrid de novo genome assembly of finger millet, an orphan allotetraploid crop.</title>
        <authorList>
            <person name="Hatakeyama M."/>
            <person name="Aluri S."/>
            <person name="Balachadran M.T."/>
            <person name="Sivarajan S.R."/>
            <person name="Patrignani A."/>
            <person name="Gruter S."/>
            <person name="Poveda L."/>
            <person name="Shimizu-Inatsugi R."/>
            <person name="Baeten J."/>
            <person name="Francoijs K.J."/>
            <person name="Nataraja K.N."/>
            <person name="Reddy Y.A.N."/>
            <person name="Phadnis S."/>
            <person name="Ravikumar R.L."/>
            <person name="Schlapbach R."/>
            <person name="Sreeman S.M."/>
            <person name="Shimizu K.K."/>
        </authorList>
    </citation>
    <scope>NUCLEOTIDE SEQUENCE</scope>
</reference>
<sequence length="133" mass="14115">MLAANCTFRMSGAAGLMSASPADSASSSAPEDRKGFLSVGGNLIKANVEAFAPRVLPLSELLRLALSSHFCVHAAATGVLDTVQRWFGLAHDVEAARMTLHRFGYTSSSSVPYKAWRTWKPTRGGWGRATGCG</sequence>
<dbReference type="InterPro" id="IPR012392">
    <property type="entry name" value="3-ktacl-CoA_syn"/>
</dbReference>
<proteinExistence type="predicted"/>
<gene>
    <name evidence="1" type="primary">ga31250</name>
    <name evidence="1" type="ORF">PR202_ga31250</name>
</gene>
<dbReference type="GO" id="GO:0016747">
    <property type="term" value="F:acyltransferase activity, transferring groups other than amino-acyl groups"/>
    <property type="evidence" value="ECO:0007669"/>
    <property type="project" value="InterPro"/>
</dbReference>
<reference evidence="1" key="2">
    <citation type="submission" date="2021-12" db="EMBL/GenBank/DDBJ databases">
        <title>Resequencing data analysis of finger millet.</title>
        <authorList>
            <person name="Hatakeyama M."/>
            <person name="Aluri S."/>
            <person name="Balachadran M.T."/>
            <person name="Sivarajan S.R."/>
            <person name="Poveda L."/>
            <person name="Shimizu-Inatsugi R."/>
            <person name="Schlapbach R."/>
            <person name="Sreeman S.M."/>
            <person name="Shimizu K.K."/>
        </authorList>
    </citation>
    <scope>NUCLEOTIDE SEQUENCE</scope>
</reference>
<name>A0AAV5DRG5_ELECO</name>
<organism evidence="1 2">
    <name type="scientific">Eleusine coracana subsp. coracana</name>
    <dbReference type="NCBI Taxonomy" id="191504"/>
    <lineage>
        <taxon>Eukaryota</taxon>
        <taxon>Viridiplantae</taxon>
        <taxon>Streptophyta</taxon>
        <taxon>Embryophyta</taxon>
        <taxon>Tracheophyta</taxon>
        <taxon>Spermatophyta</taxon>
        <taxon>Magnoliopsida</taxon>
        <taxon>Liliopsida</taxon>
        <taxon>Poales</taxon>
        <taxon>Poaceae</taxon>
        <taxon>PACMAD clade</taxon>
        <taxon>Chloridoideae</taxon>
        <taxon>Cynodonteae</taxon>
        <taxon>Eleusininae</taxon>
        <taxon>Eleusine</taxon>
    </lineage>
</organism>
<dbReference type="GO" id="GO:0016020">
    <property type="term" value="C:membrane"/>
    <property type="evidence" value="ECO:0007669"/>
    <property type="project" value="InterPro"/>
</dbReference>
<keyword evidence="2" id="KW-1185">Reference proteome</keyword>
<evidence type="ECO:0000313" key="2">
    <source>
        <dbReference type="Proteomes" id="UP001054889"/>
    </source>
</evidence>
<dbReference type="SUPFAM" id="SSF53901">
    <property type="entry name" value="Thiolase-like"/>
    <property type="match status" value="1"/>
</dbReference>
<comment type="caution">
    <text evidence="1">The sequence shown here is derived from an EMBL/GenBank/DDBJ whole genome shotgun (WGS) entry which is preliminary data.</text>
</comment>
<dbReference type="GO" id="GO:0006633">
    <property type="term" value="P:fatty acid biosynthetic process"/>
    <property type="evidence" value="ECO:0007669"/>
    <property type="project" value="InterPro"/>
</dbReference>
<protein>
    <submittedName>
        <fullName evidence="1">Uncharacterized protein</fullName>
    </submittedName>
</protein>
<dbReference type="PANTHER" id="PTHR31561">
    <property type="entry name" value="3-KETOACYL-COA SYNTHASE"/>
    <property type="match status" value="1"/>
</dbReference>
<dbReference type="Gene3D" id="3.40.47.10">
    <property type="match status" value="1"/>
</dbReference>
<evidence type="ECO:0000313" key="1">
    <source>
        <dbReference type="EMBL" id="GJN12923.1"/>
    </source>
</evidence>
<dbReference type="InterPro" id="IPR016039">
    <property type="entry name" value="Thiolase-like"/>
</dbReference>
<accession>A0AAV5DRG5</accession>
<dbReference type="AlphaFoldDB" id="A0AAV5DRG5"/>
<dbReference type="EMBL" id="BQKI01000028">
    <property type="protein sequence ID" value="GJN12923.1"/>
    <property type="molecule type" value="Genomic_DNA"/>
</dbReference>
<dbReference type="Proteomes" id="UP001054889">
    <property type="component" value="Unassembled WGS sequence"/>
</dbReference>